<dbReference type="InterPro" id="IPR008278">
    <property type="entry name" value="4-PPantetheinyl_Trfase_dom"/>
</dbReference>
<protein>
    <recommendedName>
        <fullName evidence="2">4'-phosphopantetheinyl transferase domain-containing protein</fullName>
    </recommendedName>
</protein>
<accession>A0A1E5TDA0</accession>
<dbReference type="Pfam" id="PF01648">
    <property type="entry name" value="ACPS"/>
    <property type="match status" value="1"/>
</dbReference>
<evidence type="ECO:0000313" key="4">
    <source>
        <dbReference type="Proteomes" id="UP000095713"/>
    </source>
</evidence>
<name>A0A1E5TDA0_9FLAO</name>
<comment type="caution">
    <text evidence="3">The sequence shown here is derived from an EMBL/GenBank/DDBJ whole genome shotgun (WGS) entry which is preliminary data.</text>
</comment>
<dbReference type="SUPFAM" id="SSF56214">
    <property type="entry name" value="4'-phosphopantetheinyl transferase"/>
    <property type="match status" value="2"/>
</dbReference>
<dbReference type="Proteomes" id="UP000095713">
    <property type="component" value="Unassembled WGS sequence"/>
</dbReference>
<dbReference type="GO" id="GO:0008897">
    <property type="term" value="F:holo-[acyl-carrier-protein] synthase activity"/>
    <property type="evidence" value="ECO:0007669"/>
    <property type="project" value="InterPro"/>
</dbReference>
<feature type="domain" description="4'-phosphopantetheinyl transferase" evidence="2">
    <location>
        <begin position="122"/>
        <end position="222"/>
    </location>
</feature>
<dbReference type="EMBL" id="MDJD01000007">
    <property type="protein sequence ID" value="OEK09345.1"/>
    <property type="molecule type" value="Genomic_DNA"/>
</dbReference>
<evidence type="ECO:0000256" key="1">
    <source>
        <dbReference type="ARBA" id="ARBA00022679"/>
    </source>
</evidence>
<dbReference type="STRING" id="1849968.A8C32_11535"/>
<evidence type="ECO:0000259" key="2">
    <source>
        <dbReference type="Pfam" id="PF01648"/>
    </source>
</evidence>
<reference evidence="3 4" key="1">
    <citation type="submission" date="2016-05" db="EMBL/GenBank/DDBJ databases">
        <title>Draft Genome Sequence of Algibacter sp. Strain SK-16 Isolated from the Surface Water of Aburatsubo Inlet.</title>
        <authorList>
            <person name="Wong S.-K."/>
            <person name="Yoshizawa S."/>
            <person name="Nakajima Y."/>
            <person name="Ogura Y."/>
            <person name="Tetsuya H."/>
            <person name="Hamasaki K."/>
        </authorList>
    </citation>
    <scope>NUCLEOTIDE SEQUENCE [LARGE SCALE GENOMIC DNA]</scope>
    <source>
        <strain evidence="3 4">SK-16</strain>
    </source>
</reference>
<keyword evidence="4" id="KW-1185">Reference proteome</keyword>
<gene>
    <name evidence="3" type="ORF">A8C32_11535</name>
</gene>
<dbReference type="GO" id="GO:0000287">
    <property type="term" value="F:magnesium ion binding"/>
    <property type="evidence" value="ECO:0007669"/>
    <property type="project" value="InterPro"/>
</dbReference>
<evidence type="ECO:0000313" key="3">
    <source>
        <dbReference type="EMBL" id="OEK09345.1"/>
    </source>
</evidence>
<dbReference type="Gene3D" id="3.90.470.20">
    <property type="entry name" value="4'-phosphopantetheinyl transferase domain"/>
    <property type="match status" value="2"/>
</dbReference>
<organism evidence="3 4">
    <name type="scientific">Flavivirga aquatica</name>
    <dbReference type="NCBI Taxonomy" id="1849968"/>
    <lineage>
        <taxon>Bacteria</taxon>
        <taxon>Pseudomonadati</taxon>
        <taxon>Bacteroidota</taxon>
        <taxon>Flavobacteriia</taxon>
        <taxon>Flavobacteriales</taxon>
        <taxon>Flavobacteriaceae</taxon>
        <taxon>Flavivirga</taxon>
    </lineage>
</organism>
<keyword evidence="1" id="KW-0808">Transferase</keyword>
<dbReference type="InterPro" id="IPR037143">
    <property type="entry name" value="4-PPantetheinyl_Trfase_dom_sf"/>
</dbReference>
<dbReference type="RefSeq" id="WP_069828782.1">
    <property type="nucleotide sequence ID" value="NZ_MDJD01000007.1"/>
</dbReference>
<dbReference type="OrthoDB" id="9808281at2"/>
<sequence length="247" mass="28223">MIYKEKILLSRNEGDFKIGFCILKKNLPDILNYIDLLHEEEIAYYSTLKFDKRKTSYLQGRIAAKHAISELVQDNQTLNSISIKFGVFQFPVVKNLANKNIQISISHSDEYGIACAFPEEHPIGIDIQKINNDLDIMANYVFEKESQQIASCSLEKKIGNTLIWASKESLSKILKTGLTLDFKIMEINSIFKKEGCYVCHFKNFTQYKSISKSIDGYVCSVVLPRRTSSVLIMSLFENIEKHIGCVK</sequence>
<proteinExistence type="predicted"/>
<dbReference type="AlphaFoldDB" id="A0A1E5TDA0"/>